<keyword evidence="5" id="KW-0472">Membrane</keyword>
<organism evidence="6 7">
    <name type="scientific">Manduca sexta</name>
    <name type="common">Tobacco hawkmoth</name>
    <name type="synonym">Tobacco hornworm</name>
    <dbReference type="NCBI Taxonomy" id="7130"/>
    <lineage>
        <taxon>Eukaryota</taxon>
        <taxon>Metazoa</taxon>
        <taxon>Ecdysozoa</taxon>
        <taxon>Arthropoda</taxon>
        <taxon>Hexapoda</taxon>
        <taxon>Insecta</taxon>
        <taxon>Pterygota</taxon>
        <taxon>Neoptera</taxon>
        <taxon>Endopterygota</taxon>
        <taxon>Lepidoptera</taxon>
        <taxon>Glossata</taxon>
        <taxon>Ditrysia</taxon>
        <taxon>Bombycoidea</taxon>
        <taxon>Sphingidae</taxon>
        <taxon>Sphinginae</taxon>
        <taxon>Sphingini</taxon>
        <taxon>Manduca</taxon>
    </lineage>
</organism>
<dbReference type="InterPro" id="IPR013517">
    <property type="entry name" value="FG-GAP"/>
</dbReference>
<dbReference type="Proteomes" id="UP000791440">
    <property type="component" value="Unassembled WGS sequence"/>
</dbReference>
<dbReference type="InterPro" id="IPR013519">
    <property type="entry name" value="Int_alpha_beta-p"/>
</dbReference>
<feature type="repeat" description="FG-GAP" evidence="4">
    <location>
        <begin position="352"/>
        <end position="409"/>
    </location>
</feature>
<keyword evidence="7" id="KW-1185">Reference proteome</keyword>
<dbReference type="Pfam" id="PF01839">
    <property type="entry name" value="FG-GAP"/>
    <property type="match status" value="2"/>
</dbReference>
<dbReference type="GO" id="GO:0005178">
    <property type="term" value="F:integrin binding"/>
    <property type="evidence" value="ECO:0007669"/>
    <property type="project" value="TreeGrafter"/>
</dbReference>
<keyword evidence="3" id="KW-0325">Glycoprotein</keyword>
<keyword evidence="5" id="KW-1133">Transmembrane helix</keyword>
<keyword evidence="2" id="KW-0677">Repeat</keyword>
<dbReference type="GO" id="GO:0009897">
    <property type="term" value="C:external side of plasma membrane"/>
    <property type="evidence" value="ECO:0007669"/>
    <property type="project" value="TreeGrafter"/>
</dbReference>
<dbReference type="Gene3D" id="1.20.5.930">
    <property type="entry name" value="Bicelle-embedded integrin alpha(iib) transmembrane segment"/>
    <property type="match status" value="1"/>
</dbReference>
<proteinExistence type="predicted"/>
<evidence type="ECO:0000256" key="5">
    <source>
        <dbReference type="SAM" id="Phobius"/>
    </source>
</evidence>
<dbReference type="SUPFAM" id="SSF69318">
    <property type="entry name" value="Integrin alpha N-terminal domain"/>
    <property type="match status" value="1"/>
</dbReference>
<protein>
    <submittedName>
        <fullName evidence="6">Uncharacterized protein</fullName>
    </submittedName>
</protein>
<dbReference type="GO" id="GO:0007160">
    <property type="term" value="P:cell-matrix adhesion"/>
    <property type="evidence" value="ECO:0007669"/>
    <property type="project" value="TreeGrafter"/>
</dbReference>
<reference evidence="6" key="2">
    <citation type="submission" date="2020-12" db="EMBL/GenBank/DDBJ databases">
        <authorList>
            <person name="Kanost M."/>
        </authorList>
    </citation>
    <scope>NUCLEOTIDE SEQUENCE</scope>
</reference>
<evidence type="ECO:0000256" key="2">
    <source>
        <dbReference type="ARBA" id="ARBA00022737"/>
    </source>
</evidence>
<evidence type="ECO:0000313" key="7">
    <source>
        <dbReference type="Proteomes" id="UP000791440"/>
    </source>
</evidence>
<dbReference type="GO" id="GO:0008305">
    <property type="term" value="C:integrin complex"/>
    <property type="evidence" value="ECO:0007669"/>
    <property type="project" value="TreeGrafter"/>
</dbReference>
<reference evidence="6" key="1">
    <citation type="journal article" date="2016" name="Insect Biochem. Mol. Biol.">
        <title>Multifaceted biological insights from a draft genome sequence of the tobacco hornworm moth, Manduca sexta.</title>
        <authorList>
            <person name="Kanost M.R."/>
            <person name="Arrese E.L."/>
            <person name="Cao X."/>
            <person name="Chen Y.R."/>
            <person name="Chellapilla S."/>
            <person name="Goldsmith M.R."/>
            <person name="Grosse-Wilde E."/>
            <person name="Heckel D.G."/>
            <person name="Herndon N."/>
            <person name="Jiang H."/>
            <person name="Papanicolaou A."/>
            <person name="Qu J."/>
            <person name="Soulages J.L."/>
            <person name="Vogel H."/>
            <person name="Walters J."/>
            <person name="Waterhouse R.M."/>
            <person name="Ahn S.J."/>
            <person name="Almeida F.C."/>
            <person name="An C."/>
            <person name="Aqrawi P."/>
            <person name="Bretschneider A."/>
            <person name="Bryant W.B."/>
            <person name="Bucks S."/>
            <person name="Chao H."/>
            <person name="Chevignon G."/>
            <person name="Christen J.M."/>
            <person name="Clarke D.F."/>
            <person name="Dittmer N.T."/>
            <person name="Ferguson L.C.F."/>
            <person name="Garavelou S."/>
            <person name="Gordon K.H.J."/>
            <person name="Gunaratna R.T."/>
            <person name="Han Y."/>
            <person name="Hauser F."/>
            <person name="He Y."/>
            <person name="Heidel-Fischer H."/>
            <person name="Hirsh A."/>
            <person name="Hu Y."/>
            <person name="Jiang H."/>
            <person name="Kalra D."/>
            <person name="Klinner C."/>
            <person name="Konig C."/>
            <person name="Kovar C."/>
            <person name="Kroll A.R."/>
            <person name="Kuwar S.S."/>
            <person name="Lee S.L."/>
            <person name="Lehman R."/>
            <person name="Li K."/>
            <person name="Li Z."/>
            <person name="Liang H."/>
            <person name="Lovelace S."/>
            <person name="Lu Z."/>
            <person name="Mansfield J.H."/>
            <person name="McCulloch K.J."/>
            <person name="Mathew T."/>
            <person name="Morton B."/>
            <person name="Muzny D.M."/>
            <person name="Neunemann D."/>
            <person name="Ongeri F."/>
            <person name="Pauchet Y."/>
            <person name="Pu L.L."/>
            <person name="Pyrousis I."/>
            <person name="Rao X.J."/>
            <person name="Redding A."/>
            <person name="Roesel C."/>
            <person name="Sanchez-Gracia A."/>
            <person name="Schaack S."/>
            <person name="Shukla A."/>
            <person name="Tetreau G."/>
            <person name="Wang Y."/>
            <person name="Xiong G.H."/>
            <person name="Traut W."/>
            <person name="Walsh T.K."/>
            <person name="Worley K.C."/>
            <person name="Wu D."/>
            <person name="Wu W."/>
            <person name="Wu Y.Q."/>
            <person name="Zhang X."/>
            <person name="Zou Z."/>
            <person name="Zucker H."/>
            <person name="Briscoe A.D."/>
            <person name="Burmester T."/>
            <person name="Clem R.J."/>
            <person name="Feyereisen R."/>
            <person name="Grimmelikhuijzen C.J.P."/>
            <person name="Hamodrakas S.J."/>
            <person name="Hansson B.S."/>
            <person name="Huguet E."/>
            <person name="Jermiin L.S."/>
            <person name="Lan Q."/>
            <person name="Lehman H.K."/>
            <person name="Lorenzen M."/>
            <person name="Merzendorfer H."/>
            <person name="Michalopoulos I."/>
            <person name="Morton D.B."/>
            <person name="Muthukrishnan S."/>
            <person name="Oakeshott J.G."/>
            <person name="Palmer W."/>
            <person name="Park Y."/>
            <person name="Passarelli A.L."/>
            <person name="Rozas J."/>
            <person name="Schwartz L.M."/>
            <person name="Smith W."/>
            <person name="Southgate A."/>
            <person name="Vilcinskas A."/>
            <person name="Vogt R."/>
            <person name="Wang P."/>
            <person name="Werren J."/>
            <person name="Yu X.Q."/>
            <person name="Zhou J.J."/>
            <person name="Brown S.J."/>
            <person name="Scherer S.E."/>
            <person name="Richards S."/>
            <person name="Blissard G.W."/>
        </authorList>
    </citation>
    <scope>NUCLEOTIDE SEQUENCE</scope>
</reference>
<name>A0A922CKH7_MANSE</name>
<dbReference type="EMBL" id="JH668374">
    <property type="protein sequence ID" value="KAG6449421.1"/>
    <property type="molecule type" value="Genomic_DNA"/>
</dbReference>
<dbReference type="PANTHER" id="PTHR23220">
    <property type="entry name" value="INTEGRIN ALPHA"/>
    <property type="match status" value="1"/>
</dbReference>
<keyword evidence="5" id="KW-0812">Transmembrane</keyword>
<evidence type="ECO:0000256" key="4">
    <source>
        <dbReference type="PROSITE-ProRule" id="PRU00803"/>
    </source>
</evidence>
<dbReference type="GO" id="GO:0007229">
    <property type="term" value="P:integrin-mediated signaling pathway"/>
    <property type="evidence" value="ECO:0007669"/>
    <property type="project" value="TreeGrafter"/>
</dbReference>
<dbReference type="SMART" id="SM00191">
    <property type="entry name" value="Int_alpha"/>
    <property type="match status" value="4"/>
</dbReference>
<gene>
    <name evidence="6" type="ORF">O3G_MSEX006074</name>
</gene>
<evidence type="ECO:0000256" key="3">
    <source>
        <dbReference type="ARBA" id="ARBA00023180"/>
    </source>
</evidence>
<dbReference type="AlphaFoldDB" id="A0A922CKH7"/>
<keyword evidence="1" id="KW-0732">Signal</keyword>
<dbReference type="EMBL" id="JH668374">
    <property type="protein sequence ID" value="KAG6449420.1"/>
    <property type="molecule type" value="Genomic_DNA"/>
</dbReference>
<dbReference type="InterPro" id="IPR028994">
    <property type="entry name" value="Integrin_alpha_N"/>
</dbReference>
<feature type="transmembrane region" description="Helical" evidence="5">
    <location>
        <begin position="885"/>
        <end position="907"/>
    </location>
</feature>
<dbReference type="Gene3D" id="2.130.10.130">
    <property type="entry name" value="Integrin alpha, N-terminal"/>
    <property type="match status" value="1"/>
</dbReference>
<dbReference type="GO" id="GO:0098609">
    <property type="term" value="P:cell-cell adhesion"/>
    <property type="evidence" value="ECO:0007669"/>
    <property type="project" value="TreeGrafter"/>
</dbReference>
<feature type="repeat" description="FG-GAP" evidence="4">
    <location>
        <begin position="287"/>
        <end position="349"/>
    </location>
</feature>
<dbReference type="PANTHER" id="PTHR23220:SF83">
    <property type="entry name" value="INTEGRIN ALPHA-PS3-RELATED"/>
    <property type="match status" value="1"/>
</dbReference>
<accession>A0A922CKH7</accession>
<sequence>MGDQIIFCLLVTIIGNVASVLYFHEISPKLLNPDVEPGCDFGFSMGFQNTIPAKLIVGAPRKDFIGKVFQCTIIDIEENISCRLLNIDMDKIAAYSRNFNPNQYFYLGSTIAATDDYFLTCAPLWIPSERRHLSIKEEPYGTCFVYDKNFTRYNGTVERAVRKGSRVSRRQDLFLGGGGWTTLLDKNNGLILVAKTSFAGDIVYVPLESPLNDSKSLIELLDRRDLLYTKMSTFTNVGNALVAGNFFSNSTIYAFSMTIETMAGQVGFLEYNKDKQLLTIMTDKKQREPFAIVNKKVGSMFAAALAAEDLNKDGYSELIVGAPVQNDGDETSEQGAVYIYIGGDKNTITEPGRMRLISASKDGGRFGSAIAANDVDGDGIAELFISAPYEDSGMGAVYILSGYEISKLLRHDSKQQILLNELKFQQRVQAEGFRSFGYSLQIVSDLDDNGCNELAIGSPGSDRVLIYRCVPAINVTLSATLLGAKYVKEQADSFVVAVCVDIDHKPNASAIGNLIVDTSIVGYDAYMSRSKFIIDLSKGAAVHCENMTVKLSEKGEGEYDFEANVKMDLKDLEIIEKTKAFNTSWVTLRHHSETKKSIKIVRRCEAEDCNTNLTTSLVWSGAHDYVLGSSANETVSVTVQNSGHQSLDSCAWVKITGAPVRLGNCRRDGEGYKCMLSTPLKRDKKDTLNFSLNMTTPRSTDERLEVIVRVHENCDQPENTTHKMEVKYQLSTDHIHINGIAKDRNVTEKVILDDKIEIINDGHEYEIVNNGTVEWVNVVAVIAIDKKPFIHHYMASIPESNCSEKNETDKILFECNFNLMPHSRKTAIVTIDIQKDNILKNLINGKLNTTSLLTLYLTPKLPPLSDNATMFMTYLQERSLLNNKLVIVLGAVALAIIILAIFIYALYKANFFKRKQKKQLNELRESVRRRSMKKPSDTPVTSKTEEDIIIEVVDEPPFAVPTTTDDEAVLIIEEKAQVHC</sequence>
<dbReference type="GO" id="GO:0033627">
    <property type="term" value="P:cell adhesion mediated by integrin"/>
    <property type="evidence" value="ECO:0007669"/>
    <property type="project" value="TreeGrafter"/>
</dbReference>
<evidence type="ECO:0000313" key="6">
    <source>
        <dbReference type="EMBL" id="KAG6449421.1"/>
    </source>
</evidence>
<comment type="caution">
    <text evidence="6">The sequence shown here is derived from an EMBL/GenBank/DDBJ whole genome shotgun (WGS) entry which is preliminary data.</text>
</comment>
<dbReference type="PROSITE" id="PS51470">
    <property type="entry name" value="FG_GAP"/>
    <property type="match status" value="2"/>
</dbReference>
<evidence type="ECO:0000256" key="1">
    <source>
        <dbReference type="ARBA" id="ARBA00022729"/>
    </source>
</evidence>